<dbReference type="Proteomes" id="UP000186218">
    <property type="component" value="Unassembled WGS sequence"/>
</dbReference>
<dbReference type="OrthoDB" id="179194at2"/>
<dbReference type="GO" id="GO:0016874">
    <property type="term" value="F:ligase activity"/>
    <property type="evidence" value="ECO:0007669"/>
    <property type="project" value="UniProtKB-KW"/>
</dbReference>
<accession>A0A1N7GWT7</accession>
<evidence type="ECO:0000313" key="2">
    <source>
        <dbReference type="Proteomes" id="UP000186218"/>
    </source>
</evidence>
<dbReference type="SUPFAM" id="SSF56801">
    <property type="entry name" value="Acetyl-CoA synthetase-like"/>
    <property type="match status" value="1"/>
</dbReference>
<dbReference type="STRING" id="1344003.SAMN05445060_3195"/>
<name>A0A1N7GWT7_9NOCA</name>
<dbReference type="PANTHER" id="PTHR36932:SF1">
    <property type="entry name" value="CAPSULAR POLYSACCHARIDE BIOSYNTHESIS PROTEIN"/>
    <property type="match status" value="1"/>
</dbReference>
<reference evidence="1 2" key="1">
    <citation type="submission" date="2017-01" db="EMBL/GenBank/DDBJ databases">
        <authorList>
            <person name="Mah S.A."/>
            <person name="Swanson W.J."/>
            <person name="Moy G.W."/>
            <person name="Vacquier V.D."/>
        </authorList>
    </citation>
    <scope>NUCLEOTIDE SEQUENCE [LARGE SCALE GENOMIC DNA]</scope>
    <source>
        <strain evidence="1 2">CPCC 203464</strain>
    </source>
</reference>
<proteinExistence type="predicted"/>
<sequence>MVDDLDLGVRWLRRDAGKAVSEGLPGVHVRADRRLRTLLHGAMAGSPFYAELYRGMDPDTVRLADVPRTDKALLMSQFDAWATDRRVTSAAVGEFTRDDSAAGQRFLGDYLLSETSGTSGTTGAFVTEDTAVAVVLALRSRAARVGPRTVLQTVGKRGRTAMVINVRGHHLGRAFFLRENTVGRNSRILSVADPIEQICRDLNEFDPAVLNSYGSALQLLAHEQIAGRLHIEPAIVMPYGETITAAALTMLRTAWPRARVIDRYAANECMFMAIRCAGGLYHLNADWVILEPVDAQGRPTPLGEQSHGVLLTNLFRRVQPVIRYELGDSIRMTGRSCGCGNPLPAFEVSGRTGEIMYFETDGREHGVSPTALQPAIDPAAGITQFQVIRENPRHLSLRLRTDPAADRAVIAETTRQSLADIVTGLGLHDVLVTVSDQLPEQTRGGKYLTVVDRG</sequence>
<dbReference type="InterPro" id="IPR053158">
    <property type="entry name" value="CapK_Type1_Caps_Biosynth"/>
</dbReference>
<protein>
    <submittedName>
        <fullName evidence="1">Phenylacetate-coenzyme A ligase PaaK, adenylate-forming domain family</fullName>
    </submittedName>
</protein>
<gene>
    <name evidence="1" type="ORF">SAMN05445060_3195</name>
</gene>
<dbReference type="AlphaFoldDB" id="A0A1N7GWT7"/>
<dbReference type="Gene3D" id="3.40.50.12780">
    <property type="entry name" value="N-terminal domain of ligase-like"/>
    <property type="match status" value="1"/>
</dbReference>
<organism evidence="1 2">
    <name type="scientific">Williamsia sterculiae</name>
    <dbReference type="NCBI Taxonomy" id="1344003"/>
    <lineage>
        <taxon>Bacteria</taxon>
        <taxon>Bacillati</taxon>
        <taxon>Actinomycetota</taxon>
        <taxon>Actinomycetes</taxon>
        <taxon>Mycobacteriales</taxon>
        <taxon>Nocardiaceae</taxon>
        <taxon>Williamsia</taxon>
    </lineage>
</organism>
<keyword evidence="2" id="KW-1185">Reference proteome</keyword>
<dbReference type="PANTHER" id="PTHR36932">
    <property type="entry name" value="CAPSULAR POLYSACCHARIDE BIOSYNTHESIS PROTEIN"/>
    <property type="match status" value="1"/>
</dbReference>
<dbReference type="RefSeq" id="WP_076481411.1">
    <property type="nucleotide sequence ID" value="NZ_FTNT01000010.1"/>
</dbReference>
<dbReference type="InterPro" id="IPR042099">
    <property type="entry name" value="ANL_N_sf"/>
</dbReference>
<keyword evidence="1" id="KW-0436">Ligase</keyword>
<evidence type="ECO:0000313" key="1">
    <source>
        <dbReference type="EMBL" id="SIS17051.1"/>
    </source>
</evidence>
<dbReference type="EMBL" id="FTNT01000010">
    <property type="protein sequence ID" value="SIS17051.1"/>
    <property type="molecule type" value="Genomic_DNA"/>
</dbReference>